<dbReference type="EMBL" id="KQ459606">
    <property type="protein sequence ID" value="KPI91068.1"/>
    <property type="molecule type" value="Genomic_DNA"/>
</dbReference>
<evidence type="ECO:0000256" key="7">
    <source>
        <dbReference type="ARBA" id="ARBA00022927"/>
    </source>
</evidence>
<evidence type="ECO:0000256" key="12">
    <source>
        <dbReference type="SAM" id="Phobius"/>
    </source>
</evidence>
<protein>
    <submittedName>
        <fullName evidence="14">Protein transport protein Sec61 subunit gamma</fullName>
    </submittedName>
</protein>
<keyword evidence="4" id="KW-0813">Transport</keyword>
<dbReference type="PROSITE" id="PS01067">
    <property type="entry name" value="SECE_SEC61G"/>
    <property type="match status" value="1"/>
</dbReference>
<reference evidence="14 15" key="1">
    <citation type="journal article" date="2015" name="Nat. Commun.">
        <title>Outbred genome sequencing and CRISPR/Cas9 gene editing in butterflies.</title>
        <authorList>
            <person name="Li X."/>
            <person name="Fan D."/>
            <person name="Zhang W."/>
            <person name="Liu G."/>
            <person name="Zhang L."/>
            <person name="Zhao L."/>
            <person name="Fang X."/>
            <person name="Chen L."/>
            <person name="Dong Y."/>
            <person name="Chen Y."/>
            <person name="Ding Y."/>
            <person name="Zhao R."/>
            <person name="Feng M."/>
            <person name="Zhu Y."/>
            <person name="Feng Y."/>
            <person name="Jiang X."/>
            <person name="Zhu D."/>
            <person name="Xiang H."/>
            <person name="Feng X."/>
            <person name="Li S."/>
            <person name="Wang J."/>
            <person name="Zhang G."/>
            <person name="Kronforst M.R."/>
            <person name="Wang W."/>
        </authorList>
    </citation>
    <scope>NUCLEOTIDE SEQUENCE [LARGE SCALE GENOMIC DNA]</scope>
    <source>
        <strain evidence="14">Ya'a_city_454_Px</strain>
        <tissue evidence="14">Whole body</tissue>
    </source>
</reference>
<comment type="subunit">
    <text evidence="3">Heterotrimeric complex composed of SEC61-alpha, SEC61-beta and SEC61-gamma.</text>
</comment>
<evidence type="ECO:0000313" key="14">
    <source>
        <dbReference type="EMBL" id="KPI91068.1"/>
    </source>
</evidence>
<dbReference type="PANTHER" id="PTHR12309">
    <property type="entry name" value="SEC61 GAMMA SUBUNIT"/>
    <property type="match status" value="1"/>
</dbReference>
<evidence type="ECO:0000256" key="11">
    <source>
        <dbReference type="SAM" id="MobiDB-lite"/>
    </source>
</evidence>
<keyword evidence="15" id="KW-1185">Reference proteome</keyword>
<dbReference type="GO" id="GO:0008320">
    <property type="term" value="F:protein transmembrane transporter activity"/>
    <property type="evidence" value="ECO:0007669"/>
    <property type="project" value="InterPro"/>
</dbReference>
<dbReference type="HAMAP" id="MF_00422">
    <property type="entry name" value="SecE"/>
    <property type="match status" value="1"/>
</dbReference>
<dbReference type="Pfam" id="PF10505">
    <property type="entry name" value="NARG2_C"/>
    <property type="match status" value="1"/>
</dbReference>
<organism evidence="14 15">
    <name type="scientific">Papilio xuthus</name>
    <name type="common">Asian swallowtail butterfly</name>
    <dbReference type="NCBI Taxonomy" id="66420"/>
    <lineage>
        <taxon>Eukaryota</taxon>
        <taxon>Metazoa</taxon>
        <taxon>Ecdysozoa</taxon>
        <taxon>Arthropoda</taxon>
        <taxon>Hexapoda</taxon>
        <taxon>Insecta</taxon>
        <taxon>Pterygota</taxon>
        <taxon>Neoptera</taxon>
        <taxon>Endopterygota</taxon>
        <taxon>Lepidoptera</taxon>
        <taxon>Glossata</taxon>
        <taxon>Ditrysia</taxon>
        <taxon>Papilionoidea</taxon>
        <taxon>Papilionidae</taxon>
        <taxon>Papilioninae</taxon>
        <taxon>Papilio</taxon>
    </lineage>
</organism>
<evidence type="ECO:0000313" key="15">
    <source>
        <dbReference type="Proteomes" id="UP000053268"/>
    </source>
</evidence>
<dbReference type="InterPro" id="IPR023391">
    <property type="entry name" value="Prot_translocase_SecE_dom_sf"/>
</dbReference>
<feature type="compositionally biased region" description="Low complexity" evidence="11">
    <location>
        <begin position="430"/>
        <end position="444"/>
    </location>
</feature>
<dbReference type="GO" id="GO:0006886">
    <property type="term" value="P:intracellular protein transport"/>
    <property type="evidence" value="ECO:0007669"/>
    <property type="project" value="InterPro"/>
</dbReference>
<feature type="transmembrane region" description="Helical" evidence="12">
    <location>
        <begin position="743"/>
        <end position="761"/>
    </location>
</feature>
<dbReference type="Proteomes" id="UP000053268">
    <property type="component" value="Unassembled WGS sequence"/>
</dbReference>
<evidence type="ECO:0000256" key="10">
    <source>
        <dbReference type="ARBA" id="ARBA00023136"/>
    </source>
</evidence>
<evidence type="ECO:0000259" key="13">
    <source>
        <dbReference type="Pfam" id="PF10505"/>
    </source>
</evidence>
<evidence type="ECO:0000256" key="2">
    <source>
        <dbReference type="ARBA" id="ARBA00008274"/>
    </source>
</evidence>
<keyword evidence="9" id="KW-0811">Translocation</keyword>
<dbReference type="Gene3D" id="1.20.5.820">
    <property type="entry name" value="Preprotein translocase SecE subunit"/>
    <property type="match status" value="1"/>
</dbReference>
<dbReference type="SUPFAM" id="SSF103456">
    <property type="entry name" value="Preprotein translocase SecE subunit"/>
    <property type="match status" value="1"/>
</dbReference>
<feature type="region of interest" description="Disordered" evidence="11">
    <location>
        <begin position="414"/>
        <end position="446"/>
    </location>
</feature>
<keyword evidence="10 12" id="KW-0472">Membrane</keyword>
<evidence type="ECO:0000256" key="8">
    <source>
        <dbReference type="ARBA" id="ARBA00022989"/>
    </source>
</evidence>
<keyword evidence="5 12" id="KW-0812">Transmembrane</keyword>
<dbReference type="GO" id="GO:0006605">
    <property type="term" value="P:protein targeting"/>
    <property type="evidence" value="ECO:0007669"/>
    <property type="project" value="InterPro"/>
</dbReference>
<dbReference type="STRING" id="66420.A0A194PDI3"/>
<dbReference type="InterPro" id="IPR001901">
    <property type="entry name" value="Translocase_SecE/Sec61-g"/>
</dbReference>
<name>A0A194PDI3_PAPXU</name>
<dbReference type="GO" id="GO:0005789">
    <property type="term" value="C:endoplasmic reticulum membrane"/>
    <property type="evidence" value="ECO:0007669"/>
    <property type="project" value="UniProtKB-SubCell"/>
</dbReference>
<evidence type="ECO:0000256" key="4">
    <source>
        <dbReference type="ARBA" id="ARBA00022448"/>
    </source>
</evidence>
<evidence type="ECO:0000256" key="5">
    <source>
        <dbReference type="ARBA" id="ARBA00022692"/>
    </source>
</evidence>
<keyword evidence="7" id="KW-0653">Protein transport</keyword>
<keyword evidence="8 12" id="KW-1133">Transmembrane helix</keyword>
<comment type="subcellular location">
    <subcellularLocation>
        <location evidence="1">Endoplasmic reticulum membrane</location>
        <topology evidence="1">Single-pass membrane protein</topology>
    </subcellularLocation>
</comment>
<evidence type="ECO:0000256" key="1">
    <source>
        <dbReference type="ARBA" id="ARBA00004389"/>
    </source>
</evidence>
<dbReference type="InterPro" id="IPR008158">
    <property type="entry name" value="Translocase_Sec61-g"/>
</dbReference>
<dbReference type="FunFam" id="1.20.5.820:FF:000001">
    <property type="entry name" value="Transport protein Sec61 subunit gamma"/>
    <property type="match status" value="1"/>
</dbReference>
<sequence length="775" mass="86511">MPVTYNRFMTGFHWEFDRIEFSLHRQPPPITRHNRLCIAVYANAIGERAEFKGIKTVPKDFENISLSLQPYDVRCRTSASPNDHNDDRFNLTQDTPATLTRSAVHLAEGFPKLRRPVRDHRVVDILTLKQNTTLQRSHNKAKKVLGNVIKPRAQISNIRQASCVTKFANNAQHRVFVPGFRNILPHPKLSNLTKSQHFQCLKVLCAKNPNILPKEFIPPPKNFDYKVFQVDINSLPQISDPQPIKKKLTIMIPRAVPETCTKHPCRIVLPYESSNTTLPLTEVHFALAQYAVEQGASCVADENALICLLRTDRHWTFSLSVCEVVTAEGSRQSVVVLGGELSVQRQCAQTRTHTAYTHLLTHALVPDEERAKLYYKGKETAANNMNTFTDLCQDSDDSSDDDCPLYIVAEEIKQTNNTDTDEATDEKKSSTNNSISNEENTNSKTKLKEDDDLYKCTCHGTIFERPPPRSFNKWRFKNITNADNFSIIVHCSHKLKDSMGEVVVEPVLEYQLELGASALSPHTTASLALALMLRRRASLLTVRVDGQSGEVVRLDTTSLEELRADNPAASEAAAAHTLATTLAQLRGLRPGHYLLKHEPSHGMNALLYRPCGAGEVGEVGGAGEEGGASASEGVSERVRLEFSCEQRADADEAQAVRVPPDIVPLLLPLHKLRRTLPCAFTPHELQVAKESKKPAARQKPPPQAITKMDQIAKFVEPGKQFAKDSIRLVRRCTKPDRKEFQKIAIATAIGFCIMGFIGFFVKLIHIPINNIIVGS</sequence>
<comment type="similarity">
    <text evidence="2">Belongs to the SecE/SEC61-gamma family.</text>
</comment>
<dbReference type="AlphaFoldDB" id="A0A194PDI3"/>
<dbReference type="InterPro" id="IPR019535">
    <property type="entry name" value="ICE2_C"/>
</dbReference>
<accession>A0A194PDI3</accession>
<dbReference type="Pfam" id="PF00584">
    <property type="entry name" value="SecE"/>
    <property type="match status" value="1"/>
</dbReference>
<dbReference type="GO" id="GO:0008023">
    <property type="term" value="C:transcription elongation factor complex"/>
    <property type="evidence" value="ECO:0007669"/>
    <property type="project" value="InterPro"/>
</dbReference>
<feature type="domain" description="Little elongation complex subunit 2 C-terminal" evidence="13">
    <location>
        <begin position="485"/>
        <end position="682"/>
    </location>
</feature>
<evidence type="ECO:0000256" key="9">
    <source>
        <dbReference type="ARBA" id="ARBA00023010"/>
    </source>
</evidence>
<evidence type="ECO:0000256" key="3">
    <source>
        <dbReference type="ARBA" id="ARBA00011537"/>
    </source>
</evidence>
<keyword evidence="6" id="KW-0256">Endoplasmic reticulum</keyword>
<proteinExistence type="inferred from homology"/>
<evidence type="ECO:0000256" key="6">
    <source>
        <dbReference type="ARBA" id="ARBA00022824"/>
    </source>
</evidence>
<dbReference type="NCBIfam" id="TIGR00327">
    <property type="entry name" value="secE_euk_arch"/>
    <property type="match status" value="1"/>
</dbReference>
<gene>
    <name evidence="14" type="ORF">RR46_14572</name>
</gene>